<evidence type="ECO:0000313" key="6">
    <source>
        <dbReference type="Proteomes" id="UP000002745"/>
    </source>
</evidence>
<dbReference type="Proteomes" id="UP000002745">
    <property type="component" value="Chromosome"/>
</dbReference>
<dbReference type="PANTHER" id="PTHR35303">
    <property type="entry name" value="OS02G0197800 PROTEIN"/>
    <property type="match status" value="1"/>
</dbReference>
<dbReference type="AlphaFoldDB" id="C6XKC4"/>
<sequence>MFKKRPEDDGSWPLEIRFIKDQALLKISFDDSFEGEIPYELLRVESPSAETRGHGGETPPPVAGKKNVSVTSADPVGRYALRINFSDGHNSGLYSWPYLKELATNQKPRMKAYQKRLKEYGLSRD</sequence>
<keyword evidence="6" id="KW-1185">Reference proteome</keyword>
<evidence type="ECO:0000256" key="1">
    <source>
        <dbReference type="ARBA" id="ARBA00022723"/>
    </source>
</evidence>
<reference evidence="6" key="1">
    <citation type="journal article" date="2011" name="J. Bacteriol.">
        <title>Genome sequences of eight morphologically diverse alphaproteobacteria.</title>
        <authorList>
            <consortium name="US DOE Joint Genome Institute"/>
            <person name="Brown P.J."/>
            <person name="Kysela D.T."/>
            <person name="Buechlein A."/>
            <person name="Hemmerich C."/>
            <person name="Brun Y.V."/>
        </authorList>
    </citation>
    <scope>NUCLEOTIDE SEQUENCE [LARGE SCALE GENOMIC DNA]</scope>
    <source>
        <strain evidence="6">ATCC 49814 / DSM 5838 / IFAM 1418</strain>
    </source>
</reference>
<feature type="domain" description="Gamma-butyrobetaine hydroxylase-like N-terminal" evidence="4">
    <location>
        <begin position="17"/>
        <end position="99"/>
    </location>
</feature>
<name>C6XKC4_HIRBI</name>
<keyword evidence="2" id="KW-0408">Iron</keyword>
<protein>
    <recommendedName>
        <fullName evidence="4">Gamma-butyrobetaine hydroxylase-like N-terminal domain-containing protein</fullName>
    </recommendedName>
</protein>
<dbReference type="eggNOG" id="COG3536">
    <property type="taxonomic scope" value="Bacteria"/>
</dbReference>
<dbReference type="RefSeq" id="WP_012777880.1">
    <property type="nucleotide sequence ID" value="NC_012982.1"/>
</dbReference>
<dbReference type="STRING" id="582402.Hbal_0020"/>
<dbReference type="OrthoDB" id="9794178at2"/>
<dbReference type="HOGENOM" id="CLU_117841_0_1_5"/>
<evidence type="ECO:0000259" key="4">
    <source>
        <dbReference type="Pfam" id="PF06155"/>
    </source>
</evidence>
<dbReference type="EMBL" id="CP001678">
    <property type="protein sequence ID" value="ACT57722.1"/>
    <property type="molecule type" value="Genomic_DNA"/>
</dbReference>
<dbReference type="InterPro" id="IPR038492">
    <property type="entry name" value="GBBH-like_N_sf"/>
</dbReference>
<evidence type="ECO:0000256" key="3">
    <source>
        <dbReference type="SAM" id="MobiDB-lite"/>
    </source>
</evidence>
<keyword evidence="1" id="KW-0479">Metal-binding</keyword>
<evidence type="ECO:0000256" key="2">
    <source>
        <dbReference type="ARBA" id="ARBA00023004"/>
    </source>
</evidence>
<evidence type="ECO:0000313" key="5">
    <source>
        <dbReference type="EMBL" id="ACT57722.1"/>
    </source>
</evidence>
<gene>
    <name evidence="5" type="ordered locus">Hbal_0020</name>
</gene>
<dbReference type="InterPro" id="IPR010376">
    <property type="entry name" value="GBBH-like_N"/>
</dbReference>
<accession>C6XKC4</accession>
<dbReference type="Pfam" id="PF06155">
    <property type="entry name" value="GBBH-like_N"/>
    <property type="match status" value="1"/>
</dbReference>
<dbReference type="PANTHER" id="PTHR35303:SF5">
    <property type="entry name" value="OS02G0197800 PROTEIN"/>
    <property type="match status" value="1"/>
</dbReference>
<dbReference type="Gene3D" id="3.30.2020.30">
    <property type="match status" value="1"/>
</dbReference>
<dbReference type="KEGG" id="hba:Hbal_0020"/>
<feature type="region of interest" description="Disordered" evidence="3">
    <location>
        <begin position="46"/>
        <end position="69"/>
    </location>
</feature>
<dbReference type="GO" id="GO:0046872">
    <property type="term" value="F:metal ion binding"/>
    <property type="evidence" value="ECO:0007669"/>
    <property type="project" value="UniProtKB-KW"/>
</dbReference>
<organism evidence="5 6">
    <name type="scientific">Hirschia baltica (strain ATCC 49814 / DSM 5838 / IFAM 1418)</name>
    <dbReference type="NCBI Taxonomy" id="582402"/>
    <lineage>
        <taxon>Bacteria</taxon>
        <taxon>Pseudomonadati</taxon>
        <taxon>Pseudomonadota</taxon>
        <taxon>Alphaproteobacteria</taxon>
        <taxon>Hyphomonadales</taxon>
        <taxon>Hyphomonadaceae</taxon>
        <taxon>Hirschia</taxon>
    </lineage>
</organism>
<proteinExistence type="predicted"/>